<organism evidence="1 2">
    <name type="scientific">Anaerobranca gottschalkii DSM 13577</name>
    <dbReference type="NCBI Taxonomy" id="1120990"/>
    <lineage>
        <taxon>Bacteria</taxon>
        <taxon>Bacillati</taxon>
        <taxon>Bacillota</taxon>
        <taxon>Clostridia</taxon>
        <taxon>Eubacteriales</taxon>
        <taxon>Proteinivoracaceae</taxon>
        <taxon>Anaerobranca</taxon>
    </lineage>
</organism>
<keyword evidence="2" id="KW-1185">Reference proteome</keyword>
<dbReference type="Gene3D" id="3.90.650.10">
    <property type="entry name" value="PurM-like C-terminal domain"/>
    <property type="match status" value="1"/>
</dbReference>
<dbReference type="Proteomes" id="UP000243819">
    <property type="component" value="Unassembled WGS sequence"/>
</dbReference>
<name>A0A1I0BVQ2_9FIRM</name>
<dbReference type="SUPFAM" id="SSF56042">
    <property type="entry name" value="PurM C-terminal domain-like"/>
    <property type="match status" value="1"/>
</dbReference>
<reference evidence="2" key="1">
    <citation type="submission" date="2016-10" db="EMBL/GenBank/DDBJ databases">
        <authorList>
            <person name="Varghese N."/>
            <person name="Submissions S."/>
        </authorList>
    </citation>
    <scope>NUCLEOTIDE SEQUENCE [LARGE SCALE GENOMIC DNA]</scope>
    <source>
        <strain evidence="2">DSM 13577</strain>
    </source>
</reference>
<protein>
    <submittedName>
        <fullName evidence="1">AIR synthase related protein, C-terminal domain</fullName>
    </submittedName>
</protein>
<evidence type="ECO:0000313" key="1">
    <source>
        <dbReference type="EMBL" id="SET11192.1"/>
    </source>
</evidence>
<dbReference type="InterPro" id="IPR036676">
    <property type="entry name" value="PurM-like_C_sf"/>
</dbReference>
<dbReference type="AlphaFoldDB" id="A0A1I0BVQ2"/>
<proteinExistence type="predicted"/>
<feature type="non-terminal residue" evidence="1">
    <location>
        <position position="1"/>
    </location>
</feature>
<dbReference type="EMBL" id="FOIF01000050">
    <property type="protein sequence ID" value="SET11192.1"/>
    <property type="molecule type" value="Genomic_DNA"/>
</dbReference>
<sequence>QIPIITGAEEYASYGLIPAGAYRNREHFKAKVEIGKNVPQTIDDIIHDPQTSGGLLFSCDPHLTDTIIGEMEKKGIGAKKIGWTTKGTGRIILK</sequence>
<dbReference type="STRING" id="1120990.SAMN03080614_10501"/>
<evidence type="ECO:0000313" key="2">
    <source>
        <dbReference type="Proteomes" id="UP000243819"/>
    </source>
</evidence>
<gene>
    <name evidence="1" type="ORF">SAMN03080614_10501</name>
</gene>
<accession>A0A1I0BVQ2</accession>